<dbReference type="EMBL" id="PXYL01000020">
    <property type="protein sequence ID" value="PSJ56064.1"/>
    <property type="molecule type" value="Genomic_DNA"/>
</dbReference>
<gene>
    <name evidence="1" type="ORF">C7I85_25390</name>
</gene>
<dbReference type="PANTHER" id="PTHR43265">
    <property type="entry name" value="ESTERASE ESTD"/>
    <property type="match status" value="1"/>
</dbReference>
<dbReference type="PANTHER" id="PTHR43265:SF1">
    <property type="entry name" value="ESTERASE ESTD"/>
    <property type="match status" value="1"/>
</dbReference>
<evidence type="ECO:0000313" key="2">
    <source>
        <dbReference type="Proteomes" id="UP000240653"/>
    </source>
</evidence>
<evidence type="ECO:0008006" key="3">
    <source>
        <dbReference type="Google" id="ProtNLM"/>
    </source>
</evidence>
<reference evidence="1 2" key="1">
    <citation type="submission" date="2018-03" db="EMBL/GenBank/DDBJ databases">
        <title>The draft genome of Mesorhizobium soli JCM 19897.</title>
        <authorList>
            <person name="Li L."/>
            <person name="Liu L."/>
            <person name="Liang L."/>
            <person name="Wang T."/>
            <person name="Zhang X."/>
        </authorList>
    </citation>
    <scope>NUCLEOTIDE SEQUENCE [LARGE SCALE GENOMIC DNA]</scope>
    <source>
        <strain evidence="1 2">JCM 19897</strain>
    </source>
</reference>
<accession>A0A2P7S0R0</accession>
<proteinExistence type="predicted"/>
<sequence>MAEPQSHATPRADGSAIHWTLDRPEGKGETALVVIAQGSGCAPAMASLSMQAARAAFADLAALTVEKYGVDPKDSPANDHLDCSQTFREHHTVSQRIADYRQIVESLRGAAWWDGRMVLFGGSEGGMTMAALAADVRADLSILISTGGGVTFGEEVRQSIPEDGRLTADAAFAKARQNPDSAELWAGHSLKYWADGIDRRPVDDMLRADTEFLLIQGARDAATSVNTARMVSDLFAKDGRCNLTYWEFPAFDHGMVDATGKSHMADVLSQAALWLKARMDMPVTCPAK</sequence>
<dbReference type="AlphaFoldDB" id="A0A2P7S0R0"/>
<dbReference type="Proteomes" id="UP000240653">
    <property type="component" value="Unassembled WGS sequence"/>
</dbReference>
<dbReference type="SUPFAM" id="SSF53474">
    <property type="entry name" value="alpha/beta-Hydrolases"/>
    <property type="match status" value="1"/>
</dbReference>
<dbReference type="OrthoDB" id="7595824at2"/>
<comment type="caution">
    <text evidence="1">The sequence shown here is derived from an EMBL/GenBank/DDBJ whole genome shotgun (WGS) entry which is preliminary data.</text>
</comment>
<keyword evidence="2" id="KW-1185">Reference proteome</keyword>
<dbReference type="GO" id="GO:0052689">
    <property type="term" value="F:carboxylic ester hydrolase activity"/>
    <property type="evidence" value="ECO:0007669"/>
    <property type="project" value="TreeGrafter"/>
</dbReference>
<dbReference type="Gene3D" id="3.40.50.1820">
    <property type="entry name" value="alpha/beta hydrolase"/>
    <property type="match status" value="1"/>
</dbReference>
<organism evidence="1 2">
    <name type="scientific">Pseudaminobacter soli</name>
    <name type="common">ex Li et al. 2025</name>
    <dbReference type="NCBI Taxonomy" id="1295366"/>
    <lineage>
        <taxon>Bacteria</taxon>
        <taxon>Pseudomonadati</taxon>
        <taxon>Pseudomonadota</taxon>
        <taxon>Alphaproteobacteria</taxon>
        <taxon>Hyphomicrobiales</taxon>
        <taxon>Phyllobacteriaceae</taxon>
        <taxon>Pseudaminobacter</taxon>
    </lineage>
</organism>
<evidence type="ECO:0000313" key="1">
    <source>
        <dbReference type="EMBL" id="PSJ56064.1"/>
    </source>
</evidence>
<name>A0A2P7S0R0_9HYPH</name>
<protein>
    <recommendedName>
        <fullName evidence="3">Alpha/beta hydrolase</fullName>
    </recommendedName>
</protein>
<dbReference type="InterPro" id="IPR029058">
    <property type="entry name" value="AB_hydrolase_fold"/>
</dbReference>
<dbReference type="InterPro" id="IPR053145">
    <property type="entry name" value="AB_hydrolase_Est10"/>
</dbReference>